<dbReference type="AlphaFoldDB" id="A0A858RE37"/>
<protein>
    <submittedName>
        <fullName evidence="1">Uncharacterized protein</fullName>
    </submittedName>
</protein>
<reference evidence="1 2" key="1">
    <citation type="submission" date="2020-04" db="EMBL/GenBank/DDBJ databases">
        <title>Luteolibacter sp. G-1-1-1 isolated from soil.</title>
        <authorList>
            <person name="Dahal R.H."/>
        </authorList>
    </citation>
    <scope>NUCLEOTIDE SEQUENCE [LARGE SCALE GENOMIC DNA]</scope>
    <source>
        <strain evidence="1 2">G-1-1-1</strain>
    </source>
</reference>
<organism evidence="1 2">
    <name type="scientific">Luteolibacter luteus</name>
    <dbReference type="NCBI Taxonomy" id="2728835"/>
    <lineage>
        <taxon>Bacteria</taxon>
        <taxon>Pseudomonadati</taxon>
        <taxon>Verrucomicrobiota</taxon>
        <taxon>Verrucomicrobiia</taxon>
        <taxon>Verrucomicrobiales</taxon>
        <taxon>Verrucomicrobiaceae</taxon>
        <taxon>Luteolibacter</taxon>
    </lineage>
</organism>
<dbReference type="Proteomes" id="UP000501812">
    <property type="component" value="Chromosome"/>
</dbReference>
<proteinExistence type="predicted"/>
<evidence type="ECO:0000313" key="2">
    <source>
        <dbReference type="Proteomes" id="UP000501812"/>
    </source>
</evidence>
<evidence type="ECO:0000313" key="1">
    <source>
        <dbReference type="EMBL" id="QJE94871.1"/>
    </source>
</evidence>
<dbReference type="EMBL" id="CP051774">
    <property type="protein sequence ID" value="QJE94871.1"/>
    <property type="molecule type" value="Genomic_DNA"/>
</dbReference>
<gene>
    <name evidence="1" type="ORF">HHL09_03450</name>
</gene>
<accession>A0A858RE37</accession>
<keyword evidence="2" id="KW-1185">Reference proteome</keyword>
<name>A0A858RE37_9BACT</name>
<dbReference type="RefSeq" id="WP_169453092.1">
    <property type="nucleotide sequence ID" value="NZ_CP051774.1"/>
</dbReference>
<sequence length="70" mass="7840">MSMGASKALLNEATRELFAHWEETKLSWRDAKAGEFENNYLAAIPQAFASATRIIEDLDLVLSKIHADCE</sequence>
<dbReference type="KEGG" id="luo:HHL09_03450"/>